<dbReference type="PANTHER" id="PTHR47186:SF49">
    <property type="entry name" value="NB-ARC DOMAIN-CONTAINING PROTEIN"/>
    <property type="match status" value="1"/>
</dbReference>
<reference evidence="2" key="3">
    <citation type="submission" date="2022-06" db="UniProtKB">
        <authorList>
            <consortium name="EnsemblPlants"/>
        </authorList>
    </citation>
    <scope>IDENTIFICATION</scope>
</reference>
<dbReference type="PANTHER" id="PTHR47186">
    <property type="entry name" value="LEUCINE-RICH REPEAT-CONTAINING PROTEIN 57"/>
    <property type="match status" value="1"/>
</dbReference>
<evidence type="ECO:0000259" key="1">
    <source>
        <dbReference type="Pfam" id="PF25019"/>
    </source>
</evidence>
<reference evidence="2" key="2">
    <citation type="submission" date="2018-03" db="EMBL/GenBank/DDBJ databases">
        <title>The Triticum urartu genome reveals the dynamic nature of wheat genome evolution.</title>
        <authorList>
            <person name="Ling H."/>
            <person name="Ma B."/>
            <person name="Shi X."/>
            <person name="Liu H."/>
            <person name="Dong L."/>
            <person name="Sun H."/>
            <person name="Cao Y."/>
            <person name="Gao Q."/>
            <person name="Zheng S."/>
            <person name="Li Y."/>
            <person name="Yu Y."/>
            <person name="Du H."/>
            <person name="Qi M."/>
            <person name="Li Y."/>
            <person name="Yu H."/>
            <person name="Cui Y."/>
            <person name="Wang N."/>
            <person name="Chen C."/>
            <person name="Wu H."/>
            <person name="Zhao Y."/>
            <person name="Zhang J."/>
            <person name="Li Y."/>
            <person name="Zhou W."/>
            <person name="Zhang B."/>
            <person name="Hu W."/>
            <person name="Eijk M."/>
            <person name="Tang J."/>
            <person name="Witsenboer H."/>
            <person name="Zhao S."/>
            <person name="Li Z."/>
            <person name="Zhang A."/>
            <person name="Wang D."/>
            <person name="Liang C."/>
        </authorList>
    </citation>
    <scope>NUCLEOTIDE SEQUENCE [LARGE SCALE GENOMIC DNA]</scope>
    <source>
        <strain evidence="2">cv. G1812</strain>
    </source>
</reference>
<dbReference type="Pfam" id="PF25019">
    <property type="entry name" value="LRR_R13L1-DRL21"/>
    <property type="match status" value="1"/>
</dbReference>
<dbReference type="SUPFAM" id="SSF52058">
    <property type="entry name" value="L domain-like"/>
    <property type="match status" value="1"/>
</dbReference>
<evidence type="ECO:0000313" key="2">
    <source>
        <dbReference type="EnsemblPlants" id="TuG1812G0700006112.01.T01"/>
    </source>
</evidence>
<dbReference type="Gramene" id="TuG1812G0700006112.01.T01">
    <property type="protein sequence ID" value="TuG1812G0700006112.01.T01"/>
    <property type="gene ID" value="TuG1812G0700006112.01"/>
</dbReference>
<dbReference type="Proteomes" id="UP000015106">
    <property type="component" value="Chromosome 7"/>
</dbReference>
<dbReference type="EnsemblPlants" id="TuG1812G0700006112.01.T01">
    <property type="protein sequence ID" value="TuG1812G0700006112.01.T01"/>
    <property type="gene ID" value="TuG1812G0700006112.01"/>
</dbReference>
<dbReference type="InterPro" id="IPR056789">
    <property type="entry name" value="LRR_R13L1-DRL21"/>
</dbReference>
<dbReference type="InterPro" id="IPR032675">
    <property type="entry name" value="LRR_dom_sf"/>
</dbReference>
<name>A0A8R7VCV6_TRIUA</name>
<dbReference type="Gene3D" id="3.80.10.10">
    <property type="entry name" value="Ribonuclease Inhibitor"/>
    <property type="match status" value="1"/>
</dbReference>
<feature type="domain" description="R13L1/DRL21-like LRR repeat region" evidence="1">
    <location>
        <begin position="29"/>
        <end position="168"/>
    </location>
</feature>
<organism evidence="2 3">
    <name type="scientific">Triticum urartu</name>
    <name type="common">Red wild einkorn</name>
    <name type="synonym">Crithodium urartu</name>
    <dbReference type="NCBI Taxonomy" id="4572"/>
    <lineage>
        <taxon>Eukaryota</taxon>
        <taxon>Viridiplantae</taxon>
        <taxon>Streptophyta</taxon>
        <taxon>Embryophyta</taxon>
        <taxon>Tracheophyta</taxon>
        <taxon>Spermatophyta</taxon>
        <taxon>Magnoliopsida</taxon>
        <taxon>Liliopsida</taxon>
        <taxon>Poales</taxon>
        <taxon>Poaceae</taxon>
        <taxon>BOP clade</taxon>
        <taxon>Pooideae</taxon>
        <taxon>Triticodae</taxon>
        <taxon>Triticeae</taxon>
        <taxon>Triticinae</taxon>
        <taxon>Triticum</taxon>
    </lineage>
</organism>
<evidence type="ECO:0000313" key="3">
    <source>
        <dbReference type="Proteomes" id="UP000015106"/>
    </source>
</evidence>
<keyword evidence="3" id="KW-1185">Reference proteome</keyword>
<sequence length="305" mass="34717">MIPRGFCGLTSMRRLHGFRAHMDGDWCSLDELGPLSQLKLLKVIQLESVSSASFAAKARLGEKIHLIDLFLHCTSKLGDYWFGKEYEGISQAEQQRIEEVFDELCPPPSVENLHIEGYFGRQLPSWMMSTLTVPLHNLKTLYFSDLACCTQLPNGLCQLPYLHLLQVCNAPCIRRVESGFLQAAATPFPRLKNLSLIGLVEWEEWEWEDQVEVMPHLDELFLCNCRRRRVPLGLASNARALKKLIIQDIQHLCYLENFPLIVDLTLLGSRLGEDHQFPKSAEAYHHRLPKVECAGECPCAQYVGP</sequence>
<protein>
    <recommendedName>
        <fullName evidence="1">R13L1/DRL21-like LRR repeat region domain-containing protein</fullName>
    </recommendedName>
</protein>
<dbReference type="AlphaFoldDB" id="A0A8R7VCV6"/>
<reference evidence="3" key="1">
    <citation type="journal article" date="2013" name="Nature">
        <title>Draft genome of the wheat A-genome progenitor Triticum urartu.</title>
        <authorList>
            <person name="Ling H.Q."/>
            <person name="Zhao S."/>
            <person name="Liu D."/>
            <person name="Wang J."/>
            <person name="Sun H."/>
            <person name="Zhang C."/>
            <person name="Fan H."/>
            <person name="Li D."/>
            <person name="Dong L."/>
            <person name="Tao Y."/>
            <person name="Gao C."/>
            <person name="Wu H."/>
            <person name="Li Y."/>
            <person name="Cui Y."/>
            <person name="Guo X."/>
            <person name="Zheng S."/>
            <person name="Wang B."/>
            <person name="Yu K."/>
            <person name="Liang Q."/>
            <person name="Yang W."/>
            <person name="Lou X."/>
            <person name="Chen J."/>
            <person name="Feng M."/>
            <person name="Jian J."/>
            <person name="Zhang X."/>
            <person name="Luo G."/>
            <person name="Jiang Y."/>
            <person name="Liu J."/>
            <person name="Wang Z."/>
            <person name="Sha Y."/>
            <person name="Zhang B."/>
            <person name="Wu H."/>
            <person name="Tang D."/>
            <person name="Shen Q."/>
            <person name="Xue P."/>
            <person name="Zou S."/>
            <person name="Wang X."/>
            <person name="Liu X."/>
            <person name="Wang F."/>
            <person name="Yang Y."/>
            <person name="An X."/>
            <person name="Dong Z."/>
            <person name="Zhang K."/>
            <person name="Zhang X."/>
            <person name="Luo M.C."/>
            <person name="Dvorak J."/>
            <person name="Tong Y."/>
            <person name="Wang J."/>
            <person name="Yang H."/>
            <person name="Li Z."/>
            <person name="Wang D."/>
            <person name="Zhang A."/>
            <person name="Wang J."/>
        </authorList>
    </citation>
    <scope>NUCLEOTIDE SEQUENCE</scope>
    <source>
        <strain evidence="3">cv. G1812</strain>
    </source>
</reference>
<accession>A0A8R7VCV6</accession>
<proteinExistence type="predicted"/>